<dbReference type="AlphaFoldDB" id="A0A7S1FTX8"/>
<proteinExistence type="predicted"/>
<protein>
    <submittedName>
        <fullName evidence="1">Uncharacterized protein</fullName>
    </submittedName>
</protein>
<gene>
    <name evidence="1" type="ORF">CHYS00102_LOCUS16607</name>
</gene>
<accession>A0A7S1FTX8</accession>
<dbReference type="EMBL" id="HBFR01023130">
    <property type="protein sequence ID" value="CAD8889402.1"/>
    <property type="molecule type" value="Transcribed_RNA"/>
</dbReference>
<evidence type="ECO:0000313" key="1">
    <source>
        <dbReference type="EMBL" id="CAD8889402.1"/>
    </source>
</evidence>
<reference evidence="1" key="1">
    <citation type="submission" date="2021-01" db="EMBL/GenBank/DDBJ databases">
        <authorList>
            <person name="Corre E."/>
            <person name="Pelletier E."/>
            <person name="Niang G."/>
            <person name="Scheremetjew M."/>
            <person name="Finn R."/>
            <person name="Kale V."/>
            <person name="Holt S."/>
            <person name="Cochrane G."/>
            <person name="Meng A."/>
            <person name="Brown T."/>
            <person name="Cohen L."/>
        </authorList>
    </citation>
    <scope>NUCLEOTIDE SEQUENCE</scope>
    <source>
        <strain evidence="1">308</strain>
    </source>
</reference>
<name>A0A7S1FTX8_9STRA</name>
<organism evidence="1">
    <name type="scientific">Corethron hystrix</name>
    <dbReference type="NCBI Taxonomy" id="216773"/>
    <lineage>
        <taxon>Eukaryota</taxon>
        <taxon>Sar</taxon>
        <taxon>Stramenopiles</taxon>
        <taxon>Ochrophyta</taxon>
        <taxon>Bacillariophyta</taxon>
        <taxon>Coscinodiscophyceae</taxon>
        <taxon>Corethrophycidae</taxon>
        <taxon>Corethrales</taxon>
        <taxon>Corethraceae</taxon>
        <taxon>Corethron</taxon>
    </lineage>
</organism>
<sequence>MTGVRPVIRRVWKSATAKGVGGPPPHLPEEKVEVRVTLRQPPWSEGGYGPSSPGSIWWYQSRRAEARVVYGKHILDALRDDVGMPVATQVHLFHHRYSLGTDPLTGEIRHESLKDRNTWHSGIFLEWDHGKYGTVLELALRNGIGGYGGKVRESLSLSKISLFTVIYLPRATGATTGTKRPPRCSVSCRDA</sequence>